<sequence>MTSCARELSWYNDHFLGKRSIYSRLKDTLLEYTFIKPPLIKKSTYNIVITGHNWNRVREMECLLREDIPPISYSDEHCTSSMVHDQITITTIHYKESISHSTFIKMFRTLFLTADAFIHILDADIKDSREPKALLECILDCSYVKNNVPFLFVADDVFDIDSLSVMEVAQNYEIYEKCSGMNYELVGCSFTSYVNELWDGIEWLGNQLRTKTITHKRKNKKPHECLNLIHLHNRKEFHDIVITVSLI</sequence>
<dbReference type="AlphaFoldDB" id="A0AAW2YHW5"/>
<name>A0AAW2YHW5_9EUKA</name>
<dbReference type="EMBL" id="JAOPGA020000059">
    <property type="protein sequence ID" value="KAL0476586.1"/>
    <property type="molecule type" value="Genomic_DNA"/>
</dbReference>
<accession>A0AAW2YHW5</accession>
<dbReference type="Proteomes" id="UP001431209">
    <property type="component" value="Unassembled WGS sequence"/>
</dbReference>
<comment type="caution">
    <text evidence="1">The sequence shown here is derived from an EMBL/GenBank/DDBJ whole genome shotgun (WGS) entry which is preliminary data.</text>
</comment>
<evidence type="ECO:0000313" key="2">
    <source>
        <dbReference type="Proteomes" id="UP001431209"/>
    </source>
</evidence>
<evidence type="ECO:0000313" key="1">
    <source>
        <dbReference type="EMBL" id="KAL0476586.1"/>
    </source>
</evidence>
<dbReference type="Gene3D" id="3.40.50.300">
    <property type="entry name" value="P-loop containing nucleotide triphosphate hydrolases"/>
    <property type="match status" value="1"/>
</dbReference>
<proteinExistence type="predicted"/>
<dbReference type="InterPro" id="IPR027417">
    <property type="entry name" value="P-loop_NTPase"/>
</dbReference>
<protein>
    <submittedName>
        <fullName evidence="1">TRIM23</fullName>
    </submittedName>
</protein>
<reference evidence="1 2" key="1">
    <citation type="submission" date="2024-03" db="EMBL/GenBank/DDBJ databases">
        <title>The Acrasis kona genome and developmental transcriptomes reveal deep origins of eukaryotic multicellular pathways.</title>
        <authorList>
            <person name="Sheikh S."/>
            <person name="Fu C.-J."/>
            <person name="Brown M.W."/>
            <person name="Baldauf S.L."/>
        </authorList>
    </citation>
    <scope>NUCLEOTIDE SEQUENCE [LARGE SCALE GENOMIC DNA]</scope>
    <source>
        <strain evidence="1 2">ATCC MYA-3509</strain>
    </source>
</reference>
<keyword evidence="2" id="KW-1185">Reference proteome</keyword>
<gene>
    <name evidence="1" type="ORF">AKO1_006041</name>
</gene>
<organism evidence="1 2">
    <name type="scientific">Acrasis kona</name>
    <dbReference type="NCBI Taxonomy" id="1008807"/>
    <lineage>
        <taxon>Eukaryota</taxon>
        <taxon>Discoba</taxon>
        <taxon>Heterolobosea</taxon>
        <taxon>Tetramitia</taxon>
        <taxon>Eutetramitia</taxon>
        <taxon>Acrasidae</taxon>
        <taxon>Acrasis</taxon>
    </lineage>
</organism>